<gene>
    <name evidence="1" type="ORF">LCGC14_2167590</name>
</gene>
<dbReference type="EMBL" id="LAZR01027924">
    <property type="protein sequence ID" value="KKL64179.1"/>
    <property type="molecule type" value="Genomic_DNA"/>
</dbReference>
<feature type="non-terminal residue" evidence="1">
    <location>
        <position position="84"/>
    </location>
</feature>
<proteinExistence type="predicted"/>
<reference evidence="1" key="1">
    <citation type="journal article" date="2015" name="Nature">
        <title>Complex archaea that bridge the gap between prokaryotes and eukaryotes.</title>
        <authorList>
            <person name="Spang A."/>
            <person name="Saw J.H."/>
            <person name="Jorgensen S.L."/>
            <person name="Zaremba-Niedzwiedzka K."/>
            <person name="Martijn J."/>
            <person name="Lind A.E."/>
            <person name="van Eijk R."/>
            <person name="Schleper C."/>
            <person name="Guy L."/>
            <person name="Ettema T.J."/>
        </authorList>
    </citation>
    <scope>NUCLEOTIDE SEQUENCE</scope>
</reference>
<sequence>MNNKPEIFTALHITDTECFITGSRALDNEELNYIISTSESDYDFVVSIHRRHHILEYLQQNKIKVDSSCYNGGFKFKQDCKLYN</sequence>
<protein>
    <submittedName>
        <fullName evidence="1">Uncharacterized protein</fullName>
    </submittedName>
</protein>
<name>A0A0F9DR25_9ZZZZ</name>
<accession>A0A0F9DR25</accession>
<comment type="caution">
    <text evidence="1">The sequence shown here is derived from an EMBL/GenBank/DDBJ whole genome shotgun (WGS) entry which is preliminary data.</text>
</comment>
<dbReference type="AlphaFoldDB" id="A0A0F9DR25"/>
<organism evidence="1">
    <name type="scientific">marine sediment metagenome</name>
    <dbReference type="NCBI Taxonomy" id="412755"/>
    <lineage>
        <taxon>unclassified sequences</taxon>
        <taxon>metagenomes</taxon>
        <taxon>ecological metagenomes</taxon>
    </lineage>
</organism>
<evidence type="ECO:0000313" key="1">
    <source>
        <dbReference type="EMBL" id="KKL64179.1"/>
    </source>
</evidence>